<dbReference type="InterPro" id="IPR016181">
    <property type="entry name" value="Acyl_CoA_acyltransferase"/>
</dbReference>
<dbReference type="EMBL" id="KV454428">
    <property type="protein sequence ID" value="ODQ81045.1"/>
    <property type="molecule type" value="Genomic_DNA"/>
</dbReference>
<evidence type="ECO:0000313" key="2">
    <source>
        <dbReference type="EMBL" id="ODQ81045.1"/>
    </source>
</evidence>
<dbReference type="CDD" id="cd04301">
    <property type="entry name" value="NAT_SF"/>
    <property type="match status" value="1"/>
</dbReference>
<dbReference type="PROSITE" id="PS51186">
    <property type="entry name" value="GNAT"/>
    <property type="match status" value="1"/>
</dbReference>
<sequence>MTKESSVSSPYHSVVHSALTPTFSHDHWDRYYNLRYTVLRQPWQDRLGSERDRSDKEAAVVHVGIFDAARECVACARVEETPESSAAAPTYQVRYVATDDTVRGQGLGRKVMEAVEKCAADAAKQKYALSKVLILLNAREVALGFYEKLGYTLVCKTYLMYGLVQHYQMTKAIEL</sequence>
<protein>
    <recommendedName>
        <fullName evidence="1">N-acetyltransferase domain-containing protein</fullName>
    </recommendedName>
</protein>
<organism evidence="2 3">
    <name type="scientific">Babjeviella inositovora NRRL Y-12698</name>
    <dbReference type="NCBI Taxonomy" id="984486"/>
    <lineage>
        <taxon>Eukaryota</taxon>
        <taxon>Fungi</taxon>
        <taxon>Dikarya</taxon>
        <taxon>Ascomycota</taxon>
        <taxon>Saccharomycotina</taxon>
        <taxon>Pichiomycetes</taxon>
        <taxon>Serinales incertae sedis</taxon>
        <taxon>Babjeviella</taxon>
    </lineage>
</organism>
<dbReference type="RefSeq" id="XP_018986373.1">
    <property type="nucleotide sequence ID" value="XM_019132527.1"/>
</dbReference>
<evidence type="ECO:0000313" key="3">
    <source>
        <dbReference type="Proteomes" id="UP000094336"/>
    </source>
</evidence>
<dbReference type="InterPro" id="IPR000182">
    <property type="entry name" value="GNAT_dom"/>
</dbReference>
<gene>
    <name evidence="2" type="ORF">BABINDRAFT_6890</name>
</gene>
<feature type="domain" description="N-acetyltransferase" evidence="1">
    <location>
        <begin position="18"/>
        <end position="174"/>
    </location>
</feature>
<dbReference type="GeneID" id="30150380"/>
<name>A0A1E3QTN0_9ASCO</name>
<proteinExistence type="predicted"/>
<dbReference type="GO" id="GO:0006048">
    <property type="term" value="P:UDP-N-acetylglucosamine biosynthetic process"/>
    <property type="evidence" value="ECO:0007669"/>
    <property type="project" value="UniProtKB-UniPathway"/>
</dbReference>
<dbReference type="Pfam" id="PF13508">
    <property type="entry name" value="Acetyltransf_7"/>
    <property type="match status" value="1"/>
</dbReference>
<evidence type="ECO:0000259" key="1">
    <source>
        <dbReference type="PROSITE" id="PS51186"/>
    </source>
</evidence>
<reference evidence="3" key="1">
    <citation type="submission" date="2016-05" db="EMBL/GenBank/DDBJ databases">
        <title>Comparative genomics of biotechnologically important yeasts.</title>
        <authorList>
            <consortium name="DOE Joint Genome Institute"/>
            <person name="Riley R."/>
            <person name="Haridas S."/>
            <person name="Wolfe K.H."/>
            <person name="Lopes M.R."/>
            <person name="Hittinger C.T."/>
            <person name="Goker M."/>
            <person name="Salamov A."/>
            <person name="Wisecaver J."/>
            <person name="Long T.M."/>
            <person name="Aerts A.L."/>
            <person name="Barry K."/>
            <person name="Choi C."/>
            <person name="Clum A."/>
            <person name="Coughlan A.Y."/>
            <person name="Deshpande S."/>
            <person name="Douglass A.P."/>
            <person name="Hanson S.J."/>
            <person name="Klenk H.-P."/>
            <person name="Labutti K."/>
            <person name="Lapidus A."/>
            <person name="Lindquist E."/>
            <person name="Lipzen A."/>
            <person name="Meier-Kolthoff J.P."/>
            <person name="Ohm R.A."/>
            <person name="Otillar R.P."/>
            <person name="Pangilinan J."/>
            <person name="Peng Y."/>
            <person name="Rokas A."/>
            <person name="Rosa C.A."/>
            <person name="Scheuner C."/>
            <person name="Sibirny A.A."/>
            <person name="Slot J.C."/>
            <person name="Stielow J.B."/>
            <person name="Sun H."/>
            <person name="Kurtzman C.P."/>
            <person name="Blackwell M."/>
            <person name="Grigoriev I.V."/>
            <person name="Jeffries T.W."/>
        </authorList>
    </citation>
    <scope>NUCLEOTIDE SEQUENCE [LARGE SCALE GENOMIC DNA]</scope>
    <source>
        <strain evidence="3">NRRL Y-12698</strain>
    </source>
</reference>
<dbReference type="OrthoDB" id="9975416at2759"/>
<dbReference type="Proteomes" id="UP000094336">
    <property type="component" value="Unassembled WGS sequence"/>
</dbReference>
<keyword evidence="3" id="KW-1185">Reference proteome</keyword>
<dbReference type="Gene3D" id="3.40.630.30">
    <property type="match status" value="1"/>
</dbReference>
<dbReference type="UniPathway" id="UPA00113">
    <property type="reaction ID" value="UER00529"/>
</dbReference>
<dbReference type="AlphaFoldDB" id="A0A1E3QTN0"/>
<accession>A0A1E3QTN0</accession>
<dbReference type="GO" id="GO:0016747">
    <property type="term" value="F:acyltransferase activity, transferring groups other than amino-acyl groups"/>
    <property type="evidence" value="ECO:0007669"/>
    <property type="project" value="InterPro"/>
</dbReference>
<dbReference type="SUPFAM" id="SSF55729">
    <property type="entry name" value="Acyl-CoA N-acyltransferases (Nat)"/>
    <property type="match status" value="1"/>
</dbReference>